<dbReference type="InterPro" id="IPR011009">
    <property type="entry name" value="Kinase-like_dom_sf"/>
</dbReference>
<dbReference type="Gene3D" id="1.10.510.10">
    <property type="entry name" value="Transferase(Phosphotransferase) domain 1"/>
    <property type="match status" value="1"/>
</dbReference>
<dbReference type="EMBL" id="FLRH01000003">
    <property type="protein sequence ID" value="SBT66799.1"/>
    <property type="molecule type" value="Genomic_DNA"/>
</dbReference>
<evidence type="ECO:0000256" key="2">
    <source>
        <dbReference type="ARBA" id="ARBA00022527"/>
    </source>
</evidence>
<dbReference type="Gene3D" id="3.30.200.20">
    <property type="entry name" value="Phosphorylase Kinase, domain 1"/>
    <property type="match status" value="1"/>
</dbReference>
<dbReference type="SMART" id="SM00028">
    <property type="entry name" value="TPR"/>
    <property type="match status" value="1"/>
</dbReference>
<dbReference type="Pfam" id="PF00069">
    <property type="entry name" value="Pkinase"/>
    <property type="match status" value="1"/>
</dbReference>
<keyword evidence="4" id="KW-0547">Nucleotide-binding</keyword>
<evidence type="ECO:0000256" key="6">
    <source>
        <dbReference type="ARBA" id="ARBA00022840"/>
    </source>
</evidence>
<dbReference type="InterPro" id="IPR011047">
    <property type="entry name" value="Quinoprotein_ADH-like_sf"/>
</dbReference>
<keyword evidence="3" id="KW-0808">Transferase</keyword>
<evidence type="ECO:0000256" key="5">
    <source>
        <dbReference type="ARBA" id="ARBA00022777"/>
    </source>
</evidence>
<dbReference type="Proteomes" id="UP000199558">
    <property type="component" value="Unassembled WGS sequence"/>
</dbReference>
<dbReference type="PROSITE" id="PS00108">
    <property type="entry name" value="PROTEIN_KINASE_ST"/>
    <property type="match status" value="1"/>
</dbReference>
<dbReference type="PROSITE" id="PS50082">
    <property type="entry name" value="WD_REPEATS_2"/>
    <property type="match status" value="1"/>
</dbReference>
<evidence type="ECO:0000256" key="4">
    <source>
        <dbReference type="ARBA" id="ARBA00022741"/>
    </source>
</evidence>
<dbReference type="InterPro" id="IPR008271">
    <property type="entry name" value="Ser/Thr_kinase_AS"/>
</dbReference>
<dbReference type="InterPro" id="IPR019734">
    <property type="entry name" value="TPR_rpt"/>
</dbReference>
<dbReference type="InterPro" id="IPR011990">
    <property type="entry name" value="TPR-like_helical_dom_sf"/>
</dbReference>
<proteinExistence type="predicted"/>
<keyword evidence="7" id="KW-0853">WD repeat</keyword>
<dbReference type="InterPro" id="IPR001680">
    <property type="entry name" value="WD40_rpt"/>
</dbReference>
<keyword evidence="5 10" id="KW-0418">Kinase</keyword>
<reference evidence="11" key="1">
    <citation type="submission" date="2016-06" db="EMBL/GenBank/DDBJ databases">
        <authorList>
            <person name="Varghese N."/>
            <person name="Submissions Spin"/>
        </authorList>
    </citation>
    <scope>NUCLEOTIDE SEQUENCE [LARGE SCALE GENOMIC DNA]</scope>
    <source>
        <strain evidence="11">DSM 45794</strain>
    </source>
</reference>
<sequence>MDAGQVIRWRPGETVLDTFRIEEVVETGGTGFVYRAHHLGWGVDLAVKTPRPDLASAPGILDLLAQEAQAWTDLDPHPNVVGCNYVQRVGAYPVIFAEWVAGGDLTAAVRDGRCRDLPRALDVGIQMLRGIGHAHAAGLVHQDVKPSNVMYDGQTARVTDFGTAKAKASVSSPAQGGDETGYATLGGFTPQYCSPEQVDPEGRIGRASDMWSWALTVIEVLHGRRLWRWGHEGADALAALRDDLPPALRDLLAGCLDPDPRSRVGDTAQAEAVLLDVYAHATASPYPHPDAVPPSLRADGLSNKALSLWDLGEQDRAVELFERAKAIDPNNVRAVYNHGLIRWGNGVVTDETLLSELRATGDSWEADHLAAMVHMERGDGVSAARHLAEADRKHPGSPEIAAARERCGGLEPRGTLEVFGRTSGTVVAMACDHDATHVVVAEVSGRVRIWDAFAGRVVAELGDPGRTPVDVAVDEAGTRLLVCYQDSLVQRWRLTDGTADLDGRWQGATAVALSPEGAFAAVGTADGRVLVLRADTWEPVADVRPHEGRVTRVILGRDAEVFVSASLGRAHSDVDHRVEQWWPLRRTRMRGLEMPPDELGPDDQKVALAADGSTVLRAAFRSLMAVDMRVWDGPRRWEIPWVMGYDLLGVSGRAGWALLDPGTGDLQVLELANRRCVRTFGKDWERGTRRDAAAFSGDCGYAVVAESGGYPRGRTSLSRLPMPLSGHLAPWSYAPPRPVGVLAREERAFEQVMADIDALIRSGERRRAADAIREARAIPGYRRHPRLRRASRAAGRDLRRTALAGVWVEQELSDVMLTRGTYDVSEDGRLFAFPANIDEVEIFDLETLEKAGSVTRQRNPATTLRFARGGRDLVVGYSDGSVACHDTATFEPRFRVAGALPRDEGETTLDLCGDLLTVGFGYGLATVWSLEAAACVATVRTGRGTIDGVTADETSRLVAVQLRTGDMTTVEVRSMDTGKSVRTFPRVDAHTEIRFASGVLLMAEMTRLTAWRPDGRRPLYDLQRVKHSSSARLAFTGGRRLAAIAAQKGFVVWHAATGDLVFDGRNLDDPEGTVHRIDNLAVSADGAFAVAGDPGEQTVDVWDLRAGRRIRTLHGHLVWVKTVRADGSFSTVVTGDYQGNVRIWGLDWDYGE</sequence>
<keyword evidence="2 10" id="KW-0723">Serine/threonine-protein kinase</keyword>
<dbReference type="AlphaFoldDB" id="A0A1A9BCS9"/>
<dbReference type="STRING" id="946078.GA0070622_3826"/>
<accession>A0A1A9BCS9</accession>
<dbReference type="InterPro" id="IPR015943">
    <property type="entry name" value="WD40/YVTN_repeat-like_dom_sf"/>
</dbReference>
<evidence type="ECO:0000313" key="11">
    <source>
        <dbReference type="Proteomes" id="UP000199558"/>
    </source>
</evidence>
<evidence type="ECO:0000256" key="7">
    <source>
        <dbReference type="PROSITE-ProRule" id="PRU00221"/>
    </source>
</evidence>
<dbReference type="SUPFAM" id="SSF48452">
    <property type="entry name" value="TPR-like"/>
    <property type="match status" value="1"/>
</dbReference>
<evidence type="ECO:0000256" key="3">
    <source>
        <dbReference type="ARBA" id="ARBA00022679"/>
    </source>
</evidence>
<keyword evidence="8" id="KW-0802">TPR repeat</keyword>
<dbReference type="PROSITE" id="PS50011">
    <property type="entry name" value="PROTEIN_KINASE_DOM"/>
    <property type="match status" value="1"/>
</dbReference>
<gene>
    <name evidence="10" type="ORF">GA0070622_3826</name>
</gene>
<feature type="repeat" description="TPR" evidence="8">
    <location>
        <begin position="298"/>
        <end position="331"/>
    </location>
</feature>
<organism evidence="10 11">
    <name type="scientific">Micromonospora sediminicola</name>
    <dbReference type="NCBI Taxonomy" id="946078"/>
    <lineage>
        <taxon>Bacteria</taxon>
        <taxon>Bacillati</taxon>
        <taxon>Actinomycetota</taxon>
        <taxon>Actinomycetes</taxon>
        <taxon>Micromonosporales</taxon>
        <taxon>Micromonosporaceae</taxon>
        <taxon>Micromonospora</taxon>
    </lineage>
</organism>
<evidence type="ECO:0000313" key="10">
    <source>
        <dbReference type="EMBL" id="SBT66799.1"/>
    </source>
</evidence>
<dbReference type="InterPro" id="IPR000719">
    <property type="entry name" value="Prot_kinase_dom"/>
</dbReference>
<dbReference type="PANTHER" id="PTHR43289">
    <property type="entry name" value="MITOGEN-ACTIVATED PROTEIN KINASE KINASE KINASE 20-RELATED"/>
    <property type="match status" value="1"/>
</dbReference>
<dbReference type="SMART" id="SM00320">
    <property type="entry name" value="WD40"/>
    <property type="match status" value="6"/>
</dbReference>
<dbReference type="EC" id="2.7.11.1" evidence="1"/>
<feature type="domain" description="Protein kinase" evidence="9">
    <location>
        <begin position="19"/>
        <end position="275"/>
    </location>
</feature>
<keyword evidence="6" id="KW-0067">ATP-binding</keyword>
<protein>
    <recommendedName>
        <fullName evidence="1">non-specific serine/threonine protein kinase</fullName>
        <ecNumber evidence="1">2.7.11.1</ecNumber>
    </recommendedName>
</protein>
<dbReference type="GO" id="GO:0005524">
    <property type="term" value="F:ATP binding"/>
    <property type="evidence" value="ECO:0007669"/>
    <property type="project" value="UniProtKB-KW"/>
</dbReference>
<dbReference type="SUPFAM" id="SSF50998">
    <property type="entry name" value="Quinoprotein alcohol dehydrogenase-like"/>
    <property type="match status" value="2"/>
</dbReference>
<evidence type="ECO:0000256" key="8">
    <source>
        <dbReference type="PROSITE-ProRule" id="PRU00339"/>
    </source>
</evidence>
<evidence type="ECO:0000256" key="1">
    <source>
        <dbReference type="ARBA" id="ARBA00012513"/>
    </source>
</evidence>
<evidence type="ECO:0000259" key="9">
    <source>
        <dbReference type="PROSITE" id="PS50011"/>
    </source>
</evidence>
<dbReference type="GO" id="GO:0004674">
    <property type="term" value="F:protein serine/threonine kinase activity"/>
    <property type="evidence" value="ECO:0007669"/>
    <property type="project" value="UniProtKB-KW"/>
</dbReference>
<dbReference type="OrthoDB" id="3272402at2"/>
<dbReference type="SMART" id="SM00220">
    <property type="entry name" value="S_TKc"/>
    <property type="match status" value="1"/>
</dbReference>
<dbReference type="PROSITE" id="PS50005">
    <property type="entry name" value="TPR"/>
    <property type="match status" value="1"/>
</dbReference>
<dbReference type="SUPFAM" id="SSF56112">
    <property type="entry name" value="Protein kinase-like (PK-like)"/>
    <property type="match status" value="1"/>
</dbReference>
<dbReference type="Gene3D" id="2.130.10.10">
    <property type="entry name" value="YVTN repeat-like/Quinoprotein amine dehydrogenase"/>
    <property type="match status" value="3"/>
</dbReference>
<dbReference type="RefSeq" id="WP_091574683.1">
    <property type="nucleotide sequence ID" value="NZ_FLRH01000003.1"/>
</dbReference>
<dbReference type="Pfam" id="PF00400">
    <property type="entry name" value="WD40"/>
    <property type="match status" value="1"/>
</dbReference>
<dbReference type="CDD" id="cd14014">
    <property type="entry name" value="STKc_PknB_like"/>
    <property type="match status" value="1"/>
</dbReference>
<feature type="repeat" description="WD" evidence="7">
    <location>
        <begin position="1113"/>
        <end position="1147"/>
    </location>
</feature>
<dbReference type="Gene3D" id="1.25.40.10">
    <property type="entry name" value="Tetratricopeptide repeat domain"/>
    <property type="match status" value="1"/>
</dbReference>
<keyword evidence="11" id="KW-1185">Reference proteome</keyword>
<name>A0A1A9BCS9_9ACTN</name>
<dbReference type="PANTHER" id="PTHR43289:SF6">
    <property type="entry name" value="SERINE_THREONINE-PROTEIN KINASE NEKL-3"/>
    <property type="match status" value="1"/>
</dbReference>